<proteinExistence type="predicted"/>
<sequence length="270" mass="29932">MSHPVPLTTHHLRDKDRARLIRSTQKIKEVVGETPYLVDVGSSTPSSSQSQSANTKRARGKQPSISSALPVPNDARPVLYVRVPEPTEHIAATPAPSPTLTVSLGLRAAVVSDDTARRRKMAKLARTLGPNVPKELVFPPPTKNQLSRLRRLTARSLDPPLSPSRPESVTSARTSRRRSTVPRGDPISHGWVWVGKREEIPEEVLARARTDSGLPEDWVSVEKPVEKPVDPQVRKLRAMYRKEEGWSGEWAGAVQNMDEVVTQLRSLKTK</sequence>
<organism evidence="2 3">
    <name type="scientific">Mycena belliarum</name>
    <dbReference type="NCBI Taxonomy" id="1033014"/>
    <lineage>
        <taxon>Eukaryota</taxon>
        <taxon>Fungi</taxon>
        <taxon>Dikarya</taxon>
        <taxon>Basidiomycota</taxon>
        <taxon>Agaricomycotina</taxon>
        <taxon>Agaricomycetes</taxon>
        <taxon>Agaricomycetidae</taxon>
        <taxon>Agaricales</taxon>
        <taxon>Marasmiineae</taxon>
        <taxon>Mycenaceae</taxon>
        <taxon>Mycena</taxon>
    </lineage>
</organism>
<feature type="compositionally biased region" description="Low complexity" evidence="1">
    <location>
        <begin position="154"/>
        <end position="173"/>
    </location>
</feature>
<feature type="compositionally biased region" description="Low complexity" evidence="1">
    <location>
        <begin position="42"/>
        <end position="52"/>
    </location>
</feature>
<comment type="caution">
    <text evidence="2">The sequence shown here is derived from an EMBL/GenBank/DDBJ whole genome shotgun (WGS) entry which is preliminary data.</text>
</comment>
<evidence type="ECO:0000313" key="3">
    <source>
        <dbReference type="Proteomes" id="UP001222325"/>
    </source>
</evidence>
<evidence type="ECO:0000313" key="2">
    <source>
        <dbReference type="EMBL" id="KAJ7074838.1"/>
    </source>
</evidence>
<protein>
    <submittedName>
        <fullName evidence="2">Uncharacterized protein</fullName>
    </submittedName>
</protein>
<dbReference type="Proteomes" id="UP001222325">
    <property type="component" value="Unassembled WGS sequence"/>
</dbReference>
<feature type="region of interest" description="Disordered" evidence="1">
    <location>
        <begin position="153"/>
        <end position="188"/>
    </location>
</feature>
<evidence type="ECO:0000256" key="1">
    <source>
        <dbReference type="SAM" id="MobiDB-lite"/>
    </source>
</evidence>
<gene>
    <name evidence="2" type="ORF">B0H15DRAFT_957028</name>
</gene>
<reference evidence="2" key="1">
    <citation type="submission" date="2023-03" db="EMBL/GenBank/DDBJ databases">
        <title>Massive genome expansion in bonnet fungi (Mycena s.s.) driven by repeated elements and novel gene families across ecological guilds.</title>
        <authorList>
            <consortium name="Lawrence Berkeley National Laboratory"/>
            <person name="Harder C.B."/>
            <person name="Miyauchi S."/>
            <person name="Viragh M."/>
            <person name="Kuo A."/>
            <person name="Thoen E."/>
            <person name="Andreopoulos B."/>
            <person name="Lu D."/>
            <person name="Skrede I."/>
            <person name="Drula E."/>
            <person name="Henrissat B."/>
            <person name="Morin E."/>
            <person name="Kohler A."/>
            <person name="Barry K."/>
            <person name="LaButti K."/>
            <person name="Morin E."/>
            <person name="Salamov A."/>
            <person name="Lipzen A."/>
            <person name="Mereny Z."/>
            <person name="Hegedus B."/>
            <person name="Baldrian P."/>
            <person name="Stursova M."/>
            <person name="Weitz H."/>
            <person name="Taylor A."/>
            <person name="Grigoriev I.V."/>
            <person name="Nagy L.G."/>
            <person name="Martin F."/>
            <person name="Kauserud H."/>
        </authorList>
    </citation>
    <scope>NUCLEOTIDE SEQUENCE</scope>
    <source>
        <strain evidence="2">CBHHK173m</strain>
    </source>
</reference>
<dbReference type="EMBL" id="JARJCN010000110">
    <property type="protein sequence ID" value="KAJ7074838.1"/>
    <property type="molecule type" value="Genomic_DNA"/>
</dbReference>
<keyword evidence="3" id="KW-1185">Reference proteome</keyword>
<feature type="region of interest" description="Disordered" evidence="1">
    <location>
        <begin position="33"/>
        <end position="72"/>
    </location>
</feature>
<name>A0AAD6TN43_9AGAR</name>
<accession>A0AAD6TN43</accession>
<dbReference type="AlphaFoldDB" id="A0AAD6TN43"/>